<name>A0ABW4T331_9ACTN</name>
<evidence type="ECO:0000313" key="9">
    <source>
        <dbReference type="Proteomes" id="UP001597368"/>
    </source>
</evidence>
<keyword evidence="9" id="KW-1185">Reference proteome</keyword>
<accession>A0ABW4T331</accession>
<feature type="domain" description="RNA polymerase sigma factor 70 region 4 type 2" evidence="7">
    <location>
        <begin position="100"/>
        <end position="150"/>
    </location>
</feature>
<dbReference type="InterPro" id="IPR013325">
    <property type="entry name" value="RNA_pol_sigma_r2"/>
</dbReference>
<dbReference type="InterPro" id="IPR036388">
    <property type="entry name" value="WH-like_DNA-bd_sf"/>
</dbReference>
<feature type="domain" description="RNA polymerase sigma-70 region 2" evidence="6">
    <location>
        <begin position="14"/>
        <end position="78"/>
    </location>
</feature>
<dbReference type="Gene3D" id="1.10.1740.10">
    <property type="match status" value="1"/>
</dbReference>
<protein>
    <submittedName>
        <fullName evidence="8">RNA polymerase sigma factor</fullName>
    </submittedName>
</protein>
<evidence type="ECO:0000256" key="2">
    <source>
        <dbReference type="ARBA" id="ARBA00023015"/>
    </source>
</evidence>
<dbReference type="RefSeq" id="WP_379575645.1">
    <property type="nucleotide sequence ID" value="NZ_JBHUFV010000043.1"/>
</dbReference>
<evidence type="ECO:0000259" key="6">
    <source>
        <dbReference type="Pfam" id="PF04542"/>
    </source>
</evidence>
<evidence type="ECO:0000256" key="5">
    <source>
        <dbReference type="ARBA" id="ARBA00023163"/>
    </source>
</evidence>
<dbReference type="EMBL" id="JBHUFV010000043">
    <property type="protein sequence ID" value="MFD1935530.1"/>
    <property type="molecule type" value="Genomic_DNA"/>
</dbReference>
<dbReference type="Pfam" id="PF04542">
    <property type="entry name" value="Sigma70_r2"/>
    <property type="match status" value="1"/>
</dbReference>
<dbReference type="InterPro" id="IPR039425">
    <property type="entry name" value="RNA_pol_sigma-70-like"/>
</dbReference>
<comment type="similarity">
    <text evidence="1">Belongs to the sigma-70 factor family. ECF subfamily.</text>
</comment>
<keyword evidence="5" id="KW-0804">Transcription</keyword>
<dbReference type="PANTHER" id="PTHR43133">
    <property type="entry name" value="RNA POLYMERASE ECF-TYPE SIGMA FACTO"/>
    <property type="match status" value="1"/>
</dbReference>
<organism evidence="8 9">
    <name type="scientific">Nonomuraea mangrovi</name>
    <dbReference type="NCBI Taxonomy" id="2316207"/>
    <lineage>
        <taxon>Bacteria</taxon>
        <taxon>Bacillati</taxon>
        <taxon>Actinomycetota</taxon>
        <taxon>Actinomycetes</taxon>
        <taxon>Streptosporangiales</taxon>
        <taxon>Streptosporangiaceae</taxon>
        <taxon>Nonomuraea</taxon>
    </lineage>
</organism>
<dbReference type="InterPro" id="IPR013324">
    <property type="entry name" value="RNA_pol_sigma_r3/r4-like"/>
</dbReference>
<dbReference type="PANTHER" id="PTHR43133:SF50">
    <property type="entry name" value="ECF RNA POLYMERASE SIGMA FACTOR SIGM"/>
    <property type="match status" value="1"/>
</dbReference>
<evidence type="ECO:0000259" key="7">
    <source>
        <dbReference type="Pfam" id="PF08281"/>
    </source>
</evidence>
<sequence>MTRDVEEGFAWFFRAQFPRVVSTVYLILRDHGHAEEIAQDAFIQLFERWTKISRYEQPEAWVRRVAIRMAVRHARRERLRNLLERRGDGWATPDDVPVDVHAAVLRLPPAQRAAVVLFYFEDRPISEIADFLGCTRSTAKVHLHKARQRLAAFLKEEVDDVL</sequence>
<dbReference type="InterPro" id="IPR013249">
    <property type="entry name" value="RNA_pol_sigma70_r4_t2"/>
</dbReference>
<dbReference type="SUPFAM" id="SSF88946">
    <property type="entry name" value="Sigma2 domain of RNA polymerase sigma factors"/>
    <property type="match status" value="1"/>
</dbReference>
<proteinExistence type="inferred from homology"/>
<evidence type="ECO:0000313" key="8">
    <source>
        <dbReference type="EMBL" id="MFD1935530.1"/>
    </source>
</evidence>
<keyword evidence="2" id="KW-0805">Transcription regulation</keyword>
<gene>
    <name evidence="8" type="ORF">ACFSKW_29075</name>
</gene>
<dbReference type="CDD" id="cd06171">
    <property type="entry name" value="Sigma70_r4"/>
    <property type="match status" value="1"/>
</dbReference>
<comment type="caution">
    <text evidence="8">The sequence shown here is derived from an EMBL/GenBank/DDBJ whole genome shotgun (WGS) entry which is preliminary data.</text>
</comment>
<keyword evidence="3" id="KW-0731">Sigma factor</keyword>
<evidence type="ECO:0000256" key="1">
    <source>
        <dbReference type="ARBA" id="ARBA00010641"/>
    </source>
</evidence>
<dbReference type="InterPro" id="IPR007627">
    <property type="entry name" value="RNA_pol_sigma70_r2"/>
</dbReference>
<dbReference type="SUPFAM" id="SSF88659">
    <property type="entry name" value="Sigma3 and sigma4 domains of RNA polymerase sigma factors"/>
    <property type="match status" value="1"/>
</dbReference>
<dbReference type="Gene3D" id="1.10.10.10">
    <property type="entry name" value="Winged helix-like DNA-binding domain superfamily/Winged helix DNA-binding domain"/>
    <property type="match status" value="1"/>
</dbReference>
<reference evidence="9" key="1">
    <citation type="journal article" date="2019" name="Int. J. Syst. Evol. Microbiol.">
        <title>The Global Catalogue of Microorganisms (GCM) 10K type strain sequencing project: providing services to taxonomists for standard genome sequencing and annotation.</title>
        <authorList>
            <consortium name="The Broad Institute Genomics Platform"/>
            <consortium name="The Broad Institute Genome Sequencing Center for Infectious Disease"/>
            <person name="Wu L."/>
            <person name="Ma J."/>
        </authorList>
    </citation>
    <scope>NUCLEOTIDE SEQUENCE [LARGE SCALE GENOMIC DNA]</scope>
    <source>
        <strain evidence="9">ICMP 6774ER</strain>
    </source>
</reference>
<evidence type="ECO:0000256" key="3">
    <source>
        <dbReference type="ARBA" id="ARBA00023082"/>
    </source>
</evidence>
<keyword evidence="4" id="KW-0238">DNA-binding</keyword>
<dbReference type="Proteomes" id="UP001597368">
    <property type="component" value="Unassembled WGS sequence"/>
</dbReference>
<evidence type="ECO:0000256" key="4">
    <source>
        <dbReference type="ARBA" id="ARBA00023125"/>
    </source>
</evidence>
<dbReference type="Pfam" id="PF08281">
    <property type="entry name" value="Sigma70_r4_2"/>
    <property type="match status" value="1"/>
</dbReference>